<proteinExistence type="inferred from homology"/>
<dbReference type="InterPro" id="IPR050540">
    <property type="entry name" value="F-actin_Monoox_Mical"/>
</dbReference>
<dbReference type="InterPro" id="IPR036872">
    <property type="entry name" value="CH_dom_sf"/>
</dbReference>
<dbReference type="SUPFAM" id="SSF47576">
    <property type="entry name" value="Calponin-homology domain, CH-domain"/>
    <property type="match status" value="1"/>
</dbReference>
<gene>
    <name evidence="7" type="ORF">MATL_G00054640</name>
</gene>
<name>A0A9D3QEH9_MEGAT</name>
<protein>
    <recommendedName>
        <fullName evidence="6">Calponin-homology (CH) domain-containing protein</fullName>
    </recommendedName>
</protein>
<evidence type="ECO:0000256" key="2">
    <source>
        <dbReference type="ARBA" id="ARBA00023054"/>
    </source>
</evidence>
<dbReference type="AlphaFoldDB" id="A0A9D3QEH9"/>
<dbReference type="Gene3D" id="1.10.418.10">
    <property type="entry name" value="Calponin-like domain"/>
    <property type="match status" value="1"/>
</dbReference>
<evidence type="ECO:0000256" key="1">
    <source>
        <dbReference type="ARBA" id="ARBA00022553"/>
    </source>
</evidence>
<feature type="domain" description="Calponin-homology (CH)" evidence="6">
    <location>
        <begin position="378"/>
        <end position="485"/>
    </location>
</feature>
<evidence type="ECO:0000313" key="8">
    <source>
        <dbReference type="Proteomes" id="UP001046870"/>
    </source>
</evidence>
<feature type="region of interest" description="Disordered" evidence="5">
    <location>
        <begin position="337"/>
        <end position="368"/>
    </location>
</feature>
<evidence type="ECO:0000256" key="4">
    <source>
        <dbReference type="SAM" id="Coils"/>
    </source>
</evidence>
<keyword evidence="8" id="KW-1185">Reference proteome</keyword>
<sequence>MDAGPVTAEEKGPAEGQAACSAMCAAGSPEGETVCAALARYEATLHDAVREIRADVSAFKMGVERRLEEAAQLTGPLGRAVAQLQQENRQLRGQLEALTRQLEALTGTVCDRSALMSNSHQPDLPLPPAGAGRPSPQPAAHARATFSVFNKTNSVEREEPIEVDPPQTATVLENGHQSASENSVVPHREPPLEHAAHTSMVRPHLPITATTKVAESSAASLAKTPESPTSPVRSQSSVLAEAQPASQPVGGAPPHTTAESTIQPASAVKTWTPGPVRTMGSPRMPDKASSLPSKSVTYSGIGPASADRDVDVGGQMSFGRGVERRRELVRSQTLPRTMGAQARRSLFERLDSDPNKPKTLDSKPKLKRSQSFGVSSASSIKHILLEWCRSKTIGYQNIDIQNFSSSWSDGMAFCALVHSFFPTEFDYNALTPSDPKHNFEVAFGTAEAKAGCDRLIEVEDMMVMGRKPDPMCVFTYVQSLYNHLRRFE</sequence>
<accession>A0A9D3QEH9</accession>
<dbReference type="PANTHER" id="PTHR23167">
    <property type="entry name" value="CALPONIN HOMOLOGY DOMAIN-CONTAINING PROTEIN DDB_G0272472-RELATED"/>
    <property type="match status" value="1"/>
</dbReference>
<evidence type="ECO:0000256" key="5">
    <source>
        <dbReference type="SAM" id="MobiDB-lite"/>
    </source>
</evidence>
<dbReference type="Pfam" id="PF00307">
    <property type="entry name" value="CH"/>
    <property type="match status" value="1"/>
</dbReference>
<evidence type="ECO:0000259" key="6">
    <source>
        <dbReference type="PROSITE" id="PS50021"/>
    </source>
</evidence>
<feature type="compositionally biased region" description="Basic and acidic residues" evidence="5">
    <location>
        <begin position="345"/>
        <end position="364"/>
    </location>
</feature>
<feature type="region of interest" description="Disordered" evidence="5">
    <location>
        <begin position="116"/>
        <end position="139"/>
    </location>
</feature>
<dbReference type="Proteomes" id="UP001046870">
    <property type="component" value="Chromosome 3"/>
</dbReference>
<keyword evidence="2 4" id="KW-0175">Coiled coil</keyword>
<reference evidence="7" key="1">
    <citation type="submission" date="2021-01" db="EMBL/GenBank/DDBJ databases">
        <authorList>
            <person name="Zahm M."/>
            <person name="Roques C."/>
            <person name="Cabau C."/>
            <person name="Klopp C."/>
            <person name="Donnadieu C."/>
            <person name="Jouanno E."/>
            <person name="Lampietro C."/>
            <person name="Louis A."/>
            <person name="Herpin A."/>
            <person name="Echchiki A."/>
            <person name="Berthelot C."/>
            <person name="Parey E."/>
            <person name="Roest-Crollius H."/>
            <person name="Braasch I."/>
            <person name="Postlethwait J."/>
            <person name="Bobe J."/>
            <person name="Montfort J."/>
            <person name="Bouchez O."/>
            <person name="Begum T."/>
            <person name="Mejri S."/>
            <person name="Adams A."/>
            <person name="Chen W.-J."/>
            <person name="Guiguen Y."/>
        </authorList>
    </citation>
    <scope>NUCLEOTIDE SEQUENCE</scope>
    <source>
        <strain evidence="7">YG-15Mar2019-1</strain>
        <tissue evidence="7">Brain</tissue>
    </source>
</reference>
<feature type="coiled-coil region" evidence="4">
    <location>
        <begin position="81"/>
        <end position="108"/>
    </location>
</feature>
<organism evidence="7 8">
    <name type="scientific">Megalops atlanticus</name>
    <name type="common">Tarpon</name>
    <name type="synonym">Clupea gigantea</name>
    <dbReference type="NCBI Taxonomy" id="7932"/>
    <lineage>
        <taxon>Eukaryota</taxon>
        <taxon>Metazoa</taxon>
        <taxon>Chordata</taxon>
        <taxon>Craniata</taxon>
        <taxon>Vertebrata</taxon>
        <taxon>Euteleostomi</taxon>
        <taxon>Actinopterygii</taxon>
        <taxon>Neopterygii</taxon>
        <taxon>Teleostei</taxon>
        <taxon>Elopiformes</taxon>
        <taxon>Megalopidae</taxon>
        <taxon>Megalops</taxon>
    </lineage>
</organism>
<feature type="region of interest" description="Disordered" evidence="5">
    <location>
        <begin position="212"/>
        <end position="299"/>
    </location>
</feature>
<evidence type="ECO:0000256" key="3">
    <source>
        <dbReference type="ARBA" id="ARBA00061655"/>
    </source>
</evidence>
<dbReference type="SMART" id="SM00033">
    <property type="entry name" value="CH"/>
    <property type="match status" value="1"/>
</dbReference>
<dbReference type="EMBL" id="JAFDVH010000003">
    <property type="protein sequence ID" value="KAG7484827.1"/>
    <property type="molecule type" value="Genomic_DNA"/>
</dbReference>
<dbReference type="PANTHER" id="PTHR23167:SF37">
    <property type="entry name" value="SMOOTHELIN-LIKE PROTEIN 2"/>
    <property type="match status" value="1"/>
</dbReference>
<comment type="similarity">
    <text evidence="3">Belongs to the smoothelin family.</text>
</comment>
<dbReference type="InterPro" id="IPR001715">
    <property type="entry name" value="CH_dom"/>
</dbReference>
<dbReference type="PROSITE" id="PS50021">
    <property type="entry name" value="CH"/>
    <property type="match status" value="1"/>
</dbReference>
<feature type="compositionally biased region" description="Polar residues" evidence="5">
    <location>
        <begin position="226"/>
        <end position="238"/>
    </location>
</feature>
<dbReference type="FunFam" id="1.10.418.10:FF:000009">
    <property type="entry name" value="smoothelin isoform X2"/>
    <property type="match status" value="1"/>
</dbReference>
<keyword evidence="1" id="KW-0597">Phosphoprotein</keyword>
<dbReference type="OrthoDB" id="21607at2759"/>
<evidence type="ECO:0000313" key="7">
    <source>
        <dbReference type="EMBL" id="KAG7484827.1"/>
    </source>
</evidence>
<comment type="caution">
    <text evidence="7">The sequence shown here is derived from an EMBL/GenBank/DDBJ whole genome shotgun (WGS) entry which is preliminary data.</text>
</comment>